<accession>A0A0E9PRV5</accession>
<keyword evidence="1" id="KW-1133">Transmembrane helix</keyword>
<reference evidence="2" key="2">
    <citation type="journal article" date="2015" name="Fish Shellfish Immunol.">
        <title>Early steps in the European eel (Anguilla anguilla)-Vibrio vulnificus interaction in the gills: Role of the RtxA13 toxin.</title>
        <authorList>
            <person name="Callol A."/>
            <person name="Pajuelo D."/>
            <person name="Ebbesson L."/>
            <person name="Teles M."/>
            <person name="MacKenzie S."/>
            <person name="Amaro C."/>
        </authorList>
    </citation>
    <scope>NUCLEOTIDE SEQUENCE</scope>
</reference>
<sequence>MKSNASKYIRKNKVLFVFFFKFNSILFLLLMIVCVLLLGNSLDL</sequence>
<evidence type="ECO:0000256" key="1">
    <source>
        <dbReference type="SAM" id="Phobius"/>
    </source>
</evidence>
<proteinExistence type="predicted"/>
<dbReference type="EMBL" id="GBXM01101550">
    <property type="protein sequence ID" value="JAH07027.1"/>
    <property type="molecule type" value="Transcribed_RNA"/>
</dbReference>
<name>A0A0E9PRV5_ANGAN</name>
<evidence type="ECO:0000313" key="2">
    <source>
        <dbReference type="EMBL" id="JAH07027.1"/>
    </source>
</evidence>
<organism evidence="2">
    <name type="scientific">Anguilla anguilla</name>
    <name type="common">European freshwater eel</name>
    <name type="synonym">Muraena anguilla</name>
    <dbReference type="NCBI Taxonomy" id="7936"/>
    <lineage>
        <taxon>Eukaryota</taxon>
        <taxon>Metazoa</taxon>
        <taxon>Chordata</taxon>
        <taxon>Craniata</taxon>
        <taxon>Vertebrata</taxon>
        <taxon>Euteleostomi</taxon>
        <taxon>Actinopterygii</taxon>
        <taxon>Neopterygii</taxon>
        <taxon>Teleostei</taxon>
        <taxon>Anguilliformes</taxon>
        <taxon>Anguillidae</taxon>
        <taxon>Anguilla</taxon>
    </lineage>
</organism>
<feature type="transmembrane region" description="Helical" evidence="1">
    <location>
        <begin position="14"/>
        <end position="38"/>
    </location>
</feature>
<protein>
    <submittedName>
        <fullName evidence="2">Uncharacterized protein</fullName>
    </submittedName>
</protein>
<keyword evidence="1" id="KW-0812">Transmembrane</keyword>
<dbReference type="AlphaFoldDB" id="A0A0E9PRV5"/>
<reference evidence="2" key="1">
    <citation type="submission" date="2014-11" db="EMBL/GenBank/DDBJ databases">
        <authorList>
            <person name="Amaro Gonzalez C."/>
        </authorList>
    </citation>
    <scope>NUCLEOTIDE SEQUENCE</scope>
</reference>
<keyword evidence="1" id="KW-0472">Membrane</keyword>